<dbReference type="RefSeq" id="WP_102560045.1">
    <property type="nucleotide sequence ID" value="NZ_CAWNUI010000002.1"/>
</dbReference>
<feature type="transmembrane region" description="Helical" evidence="1">
    <location>
        <begin position="12"/>
        <end position="34"/>
    </location>
</feature>
<comment type="caution">
    <text evidence="2">The sequence shown here is derived from an EMBL/GenBank/DDBJ whole genome shotgun (WGS) entry which is preliminary data.</text>
</comment>
<evidence type="ECO:0008006" key="4">
    <source>
        <dbReference type="Google" id="ProtNLM"/>
    </source>
</evidence>
<evidence type="ECO:0000313" key="3">
    <source>
        <dbReference type="Proteomes" id="UP001177935"/>
    </source>
</evidence>
<protein>
    <recommendedName>
        <fullName evidence="4">Restriction endonuclease type IV Mrr domain-containing protein</fullName>
    </recommendedName>
</protein>
<organism evidence="2 3">
    <name type="scientific">Vibrio splendidus</name>
    <dbReference type="NCBI Taxonomy" id="29497"/>
    <lineage>
        <taxon>Bacteria</taxon>
        <taxon>Pseudomonadati</taxon>
        <taxon>Pseudomonadota</taxon>
        <taxon>Gammaproteobacteria</taxon>
        <taxon>Vibrionales</taxon>
        <taxon>Vibrionaceae</taxon>
        <taxon>Vibrio</taxon>
    </lineage>
</organism>
<sequence length="296" mass="33981">MQNKIGIVKNPLSVIAIFAGIAEISGTMVLPHISPENQETFIWFLMTFPFSLVVLFFITLNWNYKVLYAPSDFKDEEHFVRLTKATQSDLINKFNEDFSDSIDDSKGDIATETLGFHISSKDVERFVGDSVMKASTGKIRTKEERLKHKEIRRSISKLQLAESYLMADMVLNKIESKLGQVIERDMVFEKGGQRFPFDGVIKNGENITAIEVKVFNKNTLNADGWNRFVSRFDSFYSSLSDTEKKGFSLVLGFATEEPTEEMKNMLERRLANAKFNYFLEIYQVDELTREHNRTAS</sequence>
<dbReference type="EMBL" id="JAUYVL010000003">
    <property type="protein sequence ID" value="MDP2500736.1"/>
    <property type="molecule type" value="Genomic_DNA"/>
</dbReference>
<evidence type="ECO:0000256" key="1">
    <source>
        <dbReference type="SAM" id="Phobius"/>
    </source>
</evidence>
<keyword evidence="1" id="KW-1133">Transmembrane helix</keyword>
<dbReference type="AlphaFoldDB" id="A0AB35MWJ0"/>
<evidence type="ECO:0000313" key="2">
    <source>
        <dbReference type="EMBL" id="MDP2500736.1"/>
    </source>
</evidence>
<accession>A0AB35MWJ0</accession>
<reference evidence="2" key="1">
    <citation type="submission" date="2023-07" db="EMBL/GenBank/DDBJ databases">
        <title>Genome content predicts the carbon catabolic preferences of heterotrophic bacteria.</title>
        <authorList>
            <person name="Gralka M."/>
        </authorList>
    </citation>
    <scope>NUCLEOTIDE SEQUENCE</scope>
    <source>
        <strain evidence="2">6E02</strain>
    </source>
</reference>
<name>A0AB35MWJ0_VIBSP</name>
<proteinExistence type="predicted"/>
<keyword evidence="1" id="KW-0472">Membrane</keyword>
<feature type="transmembrane region" description="Helical" evidence="1">
    <location>
        <begin position="40"/>
        <end position="64"/>
    </location>
</feature>
<dbReference type="Proteomes" id="UP001177935">
    <property type="component" value="Unassembled WGS sequence"/>
</dbReference>
<gene>
    <name evidence="2" type="ORF">Q8W42_08440</name>
</gene>
<keyword evidence="1" id="KW-0812">Transmembrane</keyword>